<feature type="region of interest" description="Disordered" evidence="1">
    <location>
        <begin position="290"/>
        <end position="324"/>
    </location>
</feature>
<reference evidence="3 4" key="1">
    <citation type="journal article" date="2008" name="Int. J. Syst. Evol. Microbiol.">
        <title>Luteimonas marina sp. nov., isolated from seawater.</title>
        <authorList>
            <person name="Baik K.S."/>
            <person name="Park S.C."/>
            <person name="Kim M.S."/>
            <person name="Kim E.M."/>
            <person name="Park C."/>
            <person name="Chun J."/>
            <person name="Seong C.N."/>
        </authorList>
    </citation>
    <scope>NUCLEOTIDE SEQUENCE [LARGE SCALE GENOMIC DNA]</scope>
    <source>
        <strain evidence="3 4">FR1330</strain>
    </source>
</reference>
<proteinExistence type="predicted"/>
<name>A0A5C5UB27_9GAMM</name>
<keyword evidence="2" id="KW-1133">Transmembrane helix</keyword>
<dbReference type="OrthoDB" id="7063913at2"/>
<dbReference type="AlphaFoldDB" id="A0A5C5UB27"/>
<gene>
    <name evidence="3" type="ORF">FQY83_00740</name>
</gene>
<evidence type="ECO:0000313" key="4">
    <source>
        <dbReference type="Proteomes" id="UP000319980"/>
    </source>
</evidence>
<dbReference type="EMBL" id="VOHK01000001">
    <property type="protein sequence ID" value="TWT23216.1"/>
    <property type="molecule type" value="Genomic_DNA"/>
</dbReference>
<keyword evidence="4" id="KW-1185">Reference proteome</keyword>
<dbReference type="Proteomes" id="UP000319980">
    <property type="component" value="Unassembled WGS sequence"/>
</dbReference>
<comment type="caution">
    <text evidence="3">The sequence shown here is derived from an EMBL/GenBank/DDBJ whole genome shotgun (WGS) entry which is preliminary data.</text>
</comment>
<feature type="transmembrane region" description="Helical" evidence="2">
    <location>
        <begin position="64"/>
        <end position="83"/>
    </location>
</feature>
<dbReference type="SUPFAM" id="SSF81901">
    <property type="entry name" value="HCP-like"/>
    <property type="match status" value="1"/>
</dbReference>
<keyword evidence="2" id="KW-0812">Transmembrane</keyword>
<organism evidence="3 4">
    <name type="scientific">Luteimonas marina</name>
    <dbReference type="NCBI Taxonomy" id="488485"/>
    <lineage>
        <taxon>Bacteria</taxon>
        <taxon>Pseudomonadati</taxon>
        <taxon>Pseudomonadota</taxon>
        <taxon>Gammaproteobacteria</taxon>
        <taxon>Lysobacterales</taxon>
        <taxon>Lysobacteraceae</taxon>
        <taxon>Luteimonas</taxon>
    </lineage>
</organism>
<keyword evidence="2" id="KW-0472">Membrane</keyword>
<evidence type="ECO:0000313" key="3">
    <source>
        <dbReference type="EMBL" id="TWT23216.1"/>
    </source>
</evidence>
<evidence type="ECO:0000256" key="2">
    <source>
        <dbReference type="SAM" id="Phobius"/>
    </source>
</evidence>
<dbReference type="Gene3D" id="1.25.40.10">
    <property type="entry name" value="Tetratricopeptide repeat domain"/>
    <property type="match status" value="1"/>
</dbReference>
<dbReference type="RefSeq" id="WP_146384197.1">
    <property type="nucleotide sequence ID" value="NZ_VOHK01000001.1"/>
</dbReference>
<accession>A0A5C5UB27</accession>
<sequence>MQDRKRRASAASFLRARRARRAAVRIPVTSAAAPRLRIAGLALIDCDARRRTIPYPGTFPTMHITRLIPSLLVALLLLLPAAAAPGADKTKRQDPTIDPFMVAAGFLDGHPDLLHRSRGLDAYAEKDHPKAIQAFRRAAYYGDKPSQAILGEMLWIGWGSDVDRALAWVWMSLAAERGYTSFVEKRELYWQQLDEHERARAEREGPGIRAEYADEVTEPRLAQVLQRELRKMSGSRLGSTSSPVQIVVPGVGTIDSTQYYHPRYWDPQQYRAWQDSIWTNLRTGRVHVGDVQQVRDASTPPDDGAQDSPEPGPRQPADGENPPR</sequence>
<dbReference type="InterPro" id="IPR011990">
    <property type="entry name" value="TPR-like_helical_dom_sf"/>
</dbReference>
<evidence type="ECO:0000256" key="1">
    <source>
        <dbReference type="SAM" id="MobiDB-lite"/>
    </source>
</evidence>
<protein>
    <submittedName>
        <fullName evidence="3">Sel1 repeat family protein</fullName>
    </submittedName>
</protein>